<dbReference type="VEuPathDB" id="FungiDB:MYCFIDRAFT_179258"/>
<protein>
    <submittedName>
        <fullName evidence="2">Uncharacterized protein</fullName>
    </submittedName>
</protein>
<name>M3A051_PSEFD</name>
<dbReference type="EMBL" id="KB446564">
    <property type="protein sequence ID" value="EME77766.1"/>
    <property type="molecule type" value="Genomic_DNA"/>
</dbReference>
<reference evidence="2 3" key="1">
    <citation type="journal article" date="2012" name="PLoS Pathog.">
        <title>Diverse lifestyles and strategies of plant pathogenesis encoded in the genomes of eighteen Dothideomycetes fungi.</title>
        <authorList>
            <person name="Ohm R.A."/>
            <person name="Feau N."/>
            <person name="Henrissat B."/>
            <person name="Schoch C.L."/>
            <person name="Horwitz B.A."/>
            <person name="Barry K.W."/>
            <person name="Condon B.J."/>
            <person name="Copeland A.C."/>
            <person name="Dhillon B."/>
            <person name="Glaser F."/>
            <person name="Hesse C.N."/>
            <person name="Kosti I."/>
            <person name="LaButti K."/>
            <person name="Lindquist E.A."/>
            <person name="Lucas S."/>
            <person name="Salamov A.A."/>
            <person name="Bradshaw R.E."/>
            <person name="Ciuffetti L."/>
            <person name="Hamelin R.C."/>
            <person name="Kema G.H.J."/>
            <person name="Lawrence C."/>
            <person name="Scott J.A."/>
            <person name="Spatafora J.W."/>
            <person name="Turgeon B.G."/>
            <person name="de Wit P.J.G.M."/>
            <person name="Zhong S."/>
            <person name="Goodwin S.B."/>
            <person name="Grigoriev I.V."/>
        </authorList>
    </citation>
    <scope>NUCLEOTIDE SEQUENCE [LARGE SCALE GENOMIC DNA]</scope>
    <source>
        <strain evidence="2 3">CIRAD86</strain>
    </source>
</reference>
<dbReference type="Proteomes" id="UP000016932">
    <property type="component" value="Unassembled WGS sequence"/>
</dbReference>
<dbReference type="AlphaFoldDB" id="M3A051"/>
<dbReference type="HOGENOM" id="CLU_2672126_0_0_1"/>
<evidence type="ECO:0000256" key="1">
    <source>
        <dbReference type="SAM" id="MobiDB-lite"/>
    </source>
</evidence>
<evidence type="ECO:0000313" key="3">
    <source>
        <dbReference type="Proteomes" id="UP000016932"/>
    </source>
</evidence>
<evidence type="ECO:0000313" key="2">
    <source>
        <dbReference type="EMBL" id="EME77766.1"/>
    </source>
</evidence>
<organism evidence="2 3">
    <name type="scientific">Pseudocercospora fijiensis (strain CIRAD86)</name>
    <name type="common">Black leaf streak disease fungus</name>
    <name type="synonym">Mycosphaerella fijiensis</name>
    <dbReference type="NCBI Taxonomy" id="383855"/>
    <lineage>
        <taxon>Eukaryota</taxon>
        <taxon>Fungi</taxon>
        <taxon>Dikarya</taxon>
        <taxon>Ascomycota</taxon>
        <taxon>Pezizomycotina</taxon>
        <taxon>Dothideomycetes</taxon>
        <taxon>Dothideomycetidae</taxon>
        <taxon>Mycosphaerellales</taxon>
        <taxon>Mycosphaerellaceae</taxon>
        <taxon>Pseudocercospora</taxon>
    </lineage>
</organism>
<sequence>MFFFYGIIRFQAYSSALDTHYSSLNEEPDETIAIAIDSLSLIKYRYNYMYYEYEDSSMRENPPDGLAPNNKIRLK</sequence>
<accession>M3A051</accession>
<gene>
    <name evidence="2" type="ORF">MYCFIDRAFT_179258</name>
</gene>
<proteinExistence type="predicted"/>
<dbReference type="RefSeq" id="XP_007931543.1">
    <property type="nucleotide sequence ID" value="XM_007933352.1"/>
</dbReference>
<feature type="region of interest" description="Disordered" evidence="1">
    <location>
        <begin position="56"/>
        <end position="75"/>
    </location>
</feature>
<dbReference type="GeneID" id="19334087"/>
<keyword evidence="3" id="KW-1185">Reference proteome</keyword>
<dbReference type="KEGG" id="pfj:MYCFIDRAFT_179258"/>